<feature type="transmembrane region" description="Helical" evidence="1">
    <location>
        <begin position="6"/>
        <end position="25"/>
    </location>
</feature>
<dbReference type="OrthoDB" id="7063456at2"/>
<name>A0A1S1MQ20_9GAMM</name>
<sequence length="98" mass="11479">MGIEFNVVVLNMIVLTIAYGLVYPYRANTLKKISIQDSIAACVSLSVVGSVFYNTDMRFSFIVMDVNWFWFTLVTFLLLEVPLFIWYARRYHLPFLDH</sequence>
<reference evidence="2 3" key="1">
    <citation type="submission" date="2016-09" db="EMBL/GenBank/DDBJ databases">
        <title>Pseudoalteromonas amylolytica sp. nov., isolated from the surface seawater.</title>
        <authorList>
            <person name="Wu Y.-H."/>
            <person name="Cheng H."/>
            <person name="Jin X.-B."/>
            <person name="Wang C.-S."/>
            <person name="Xu X.-W."/>
        </authorList>
    </citation>
    <scope>NUCLEOTIDE SEQUENCE [LARGE SCALE GENOMIC DNA]</scope>
    <source>
        <strain evidence="2 3">JW1</strain>
    </source>
</reference>
<gene>
    <name evidence="2" type="ORF">BET10_20555</name>
</gene>
<proteinExistence type="predicted"/>
<keyword evidence="1" id="KW-0812">Transmembrane</keyword>
<dbReference type="STRING" id="1859457.BET10_20555"/>
<protein>
    <submittedName>
        <fullName evidence="2">Uncharacterized protein</fullName>
    </submittedName>
</protein>
<feature type="transmembrane region" description="Helical" evidence="1">
    <location>
        <begin position="67"/>
        <end position="88"/>
    </location>
</feature>
<evidence type="ECO:0000313" key="2">
    <source>
        <dbReference type="EMBL" id="OHU87327.1"/>
    </source>
</evidence>
<feature type="transmembrane region" description="Helical" evidence="1">
    <location>
        <begin position="37"/>
        <end position="55"/>
    </location>
</feature>
<organism evidence="2 3">
    <name type="scientific">Pseudoalteromonas amylolytica</name>
    <dbReference type="NCBI Taxonomy" id="1859457"/>
    <lineage>
        <taxon>Bacteria</taxon>
        <taxon>Pseudomonadati</taxon>
        <taxon>Pseudomonadota</taxon>
        <taxon>Gammaproteobacteria</taxon>
        <taxon>Alteromonadales</taxon>
        <taxon>Pseudoalteromonadaceae</taxon>
        <taxon>Pseudoalteromonas</taxon>
    </lineage>
</organism>
<dbReference type="RefSeq" id="WP_070987265.1">
    <property type="nucleotide sequence ID" value="NZ_MKJU01000032.1"/>
</dbReference>
<comment type="caution">
    <text evidence="2">The sequence shown here is derived from an EMBL/GenBank/DDBJ whole genome shotgun (WGS) entry which is preliminary data.</text>
</comment>
<keyword evidence="1" id="KW-1133">Transmembrane helix</keyword>
<accession>A0A1S1MQ20</accession>
<evidence type="ECO:0000256" key="1">
    <source>
        <dbReference type="SAM" id="Phobius"/>
    </source>
</evidence>
<dbReference type="EMBL" id="MKJU01000032">
    <property type="protein sequence ID" value="OHU87327.1"/>
    <property type="molecule type" value="Genomic_DNA"/>
</dbReference>
<keyword evidence="1" id="KW-0472">Membrane</keyword>
<evidence type="ECO:0000313" key="3">
    <source>
        <dbReference type="Proteomes" id="UP000179786"/>
    </source>
</evidence>
<dbReference type="AlphaFoldDB" id="A0A1S1MQ20"/>
<keyword evidence="3" id="KW-1185">Reference proteome</keyword>
<dbReference type="Proteomes" id="UP000179786">
    <property type="component" value="Unassembled WGS sequence"/>
</dbReference>